<dbReference type="PROSITE" id="PS00107">
    <property type="entry name" value="PROTEIN_KINASE_ATP"/>
    <property type="match status" value="1"/>
</dbReference>
<organism evidence="17 18">
    <name type="scientific">Sphagnum jensenii</name>
    <dbReference type="NCBI Taxonomy" id="128206"/>
    <lineage>
        <taxon>Eukaryota</taxon>
        <taxon>Viridiplantae</taxon>
        <taxon>Streptophyta</taxon>
        <taxon>Embryophyta</taxon>
        <taxon>Bryophyta</taxon>
        <taxon>Sphagnophytina</taxon>
        <taxon>Sphagnopsida</taxon>
        <taxon>Sphagnales</taxon>
        <taxon>Sphagnaceae</taxon>
        <taxon>Sphagnum</taxon>
    </lineage>
</organism>
<evidence type="ECO:0000256" key="4">
    <source>
        <dbReference type="ARBA" id="ARBA00022679"/>
    </source>
</evidence>
<comment type="similarity">
    <text evidence="3">In the C-terminal section; belongs to the protein kinase superfamily. Ser/Thr protein kinase family.</text>
</comment>
<dbReference type="PROSITE" id="PS50011">
    <property type="entry name" value="PROTEIN_KINASE_DOM"/>
    <property type="match status" value="1"/>
</dbReference>
<dbReference type="Gene3D" id="2.60.120.200">
    <property type="match status" value="1"/>
</dbReference>
<keyword evidence="12 14" id="KW-0472">Membrane</keyword>
<evidence type="ECO:0000256" key="7">
    <source>
        <dbReference type="ARBA" id="ARBA00022734"/>
    </source>
</evidence>
<dbReference type="SUPFAM" id="SSF49899">
    <property type="entry name" value="Concanavalin A-like lectins/glucanases"/>
    <property type="match status" value="1"/>
</dbReference>
<dbReference type="InterPro" id="IPR017441">
    <property type="entry name" value="Protein_kinase_ATP_BS"/>
</dbReference>
<evidence type="ECO:0000256" key="14">
    <source>
        <dbReference type="SAM" id="Phobius"/>
    </source>
</evidence>
<dbReference type="Gene3D" id="1.10.510.10">
    <property type="entry name" value="Transferase(Phosphotransferase) domain 1"/>
    <property type="match status" value="1"/>
</dbReference>
<evidence type="ECO:0000256" key="3">
    <source>
        <dbReference type="ARBA" id="ARBA00010217"/>
    </source>
</evidence>
<comment type="similarity">
    <text evidence="2">In the N-terminal section; belongs to the leguminous lectin family.</text>
</comment>
<dbReference type="Pfam" id="PF00139">
    <property type="entry name" value="Lectin_legB"/>
    <property type="match status" value="1"/>
</dbReference>
<accession>A0ABP1BG42</accession>
<sequence length="744" mass="81819">MSGHRLVPVLALVLALYSAYTSKHVAGQNGTSTSFSFDTITGNATDTFTLVGDAWLFFDGESTVIDLCCSLNFTTNGSTGRALYKQPVQFFEEPNSSQLVPRFASFSTSFSFQIYMPNTSFLGDGFAFIIVSSNATDPTVASGGWMGLANSTDNGNASNHLFAVEFDTFYNPELGDPSDSHIGVDVNGVRSIQTYNLCSDSSSSSTHCSYFTQIDSACHGWIDYTAETSSLEVYFSNETSKPQSPQLAVPNFSLSEFLVPDGYMYVGLSASNPGLSNSGIPDAEFNLYSFTFNSSFSSLMSINLGGKEKVHHDSLIEICVGVVVGILVLIVVVFICRKTHAGRKEHGLVEVDSRGRPLNYNNIQFEQFLHGPRKFSYKELSIATNAFSPEELLGRGGFGCVYKGMLRDTKALVAVKKISKDSQQGGNEFFAELSIISRIRHRNLVKLQGWCSERGELMLVYDYMPNKSLDKLLFQNCSELEIADHHQNSTAMKLDWGMRHNILLGIASGLAYLHEDWSEHRVVHRDVKASNVMLDKDFNACLGDFGLARLIEQSKEVADTTFVAGTVGYLAPELARTGKATTMTDVFSYGALALEVGCGRRPFDRKFPEDQIVLLDWVWNCYENGELLKVVDSRLGNNFNEEQLTKVLLLGLLCSHPDPNARPPMGYVRQVLVGNASLPPLPLAKPTYISQELIAFQDLLDSSTPTTTIDSRSLTPDPSFIESDNHDGTILCCTSSNKFSVQCL</sequence>
<evidence type="ECO:0000256" key="8">
    <source>
        <dbReference type="ARBA" id="ARBA00022741"/>
    </source>
</evidence>
<feature type="domain" description="Protein kinase" evidence="16">
    <location>
        <begin position="387"/>
        <end position="678"/>
    </location>
</feature>
<dbReference type="CDD" id="cd06899">
    <property type="entry name" value="lectin_legume_LecRK_Arcelin_ConA"/>
    <property type="match status" value="1"/>
</dbReference>
<dbReference type="InterPro" id="IPR000719">
    <property type="entry name" value="Prot_kinase_dom"/>
</dbReference>
<dbReference type="InterPro" id="IPR001220">
    <property type="entry name" value="Legume_lectin_dom"/>
</dbReference>
<evidence type="ECO:0000313" key="18">
    <source>
        <dbReference type="Proteomes" id="UP001497522"/>
    </source>
</evidence>
<dbReference type="InterPro" id="IPR013320">
    <property type="entry name" value="ConA-like_dom_sf"/>
</dbReference>
<dbReference type="Proteomes" id="UP001497522">
    <property type="component" value="Chromosome 4"/>
</dbReference>
<comment type="subcellular location">
    <subcellularLocation>
        <location evidence="1">Membrane</location>
        <topology evidence="1">Single-pass type I membrane protein</topology>
    </subcellularLocation>
</comment>
<dbReference type="SUPFAM" id="SSF56112">
    <property type="entry name" value="Protein kinase-like (PK-like)"/>
    <property type="match status" value="1"/>
</dbReference>
<evidence type="ECO:0000313" key="17">
    <source>
        <dbReference type="EMBL" id="CAK9874410.1"/>
    </source>
</evidence>
<evidence type="ECO:0000256" key="10">
    <source>
        <dbReference type="ARBA" id="ARBA00022840"/>
    </source>
</evidence>
<dbReference type="InterPro" id="IPR011009">
    <property type="entry name" value="Kinase-like_dom_sf"/>
</dbReference>
<evidence type="ECO:0000256" key="15">
    <source>
        <dbReference type="SAM" id="SignalP"/>
    </source>
</evidence>
<dbReference type="PANTHER" id="PTHR27007">
    <property type="match status" value="1"/>
</dbReference>
<evidence type="ECO:0000256" key="1">
    <source>
        <dbReference type="ARBA" id="ARBA00004479"/>
    </source>
</evidence>
<keyword evidence="8 13" id="KW-0547">Nucleotide-binding</keyword>
<feature type="chain" id="PRO_5045357070" description="Protein kinase domain-containing protein" evidence="15">
    <location>
        <begin position="28"/>
        <end position="744"/>
    </location>
</feature>
<evidence type="ECO:0000256" key="9">
    <source>
        <dbReference type="ARBA" id="ARBA00022777"/>
    </source>
</evidence>
<evidence type="ECO:0000256" key="13">
    <source>
        <dbReference type="PROSITE-ProRule" id="PRU10141"/>
    </source>
</evidence>
<dbReference type="EMBL" id="OZ023705">
    <property type="protein sequence ID" value="CAK9874410.1"/>
    <property type="molecule type" value="Genomic_DNA"/>
</dbReference>
<keyword evidence="10 13" id="KW-0067">ATP-binding</keyword>
<proteinExistence type="inferred from homology"/>
<dbReference type="SMART" id="SM00220">
    <property type="entry name" value="S_TKc"/>
    <property type="match status" value="1"/>
</dbReference>
<feature type="binding site" evidence="13">
    <location>
        <position position="417"/>
    </location>
    <ligand>
        <name>ATP</name>
        <dbReference type="ChEBI" id="CHEBI:30616"/>
    </ligand>
</feature>
<reference evidence="17" key="1">
    <citation type="submission" date="2024-03" db="EMBL/GenBank/DDBJ databases">
        <authorList>
            <consortium name="ELIXIR-Norway"/>
            <consortium name="Elixir Norway"/>
        </authorList>
    </citation>
    <scope>NUCLEOTIDE SEQUENCE</scope>
</reference>
<keyword evidence="18" id="KW-1185">Reference proteome</keyword>
<evidence type="ECO:0000259" key="16">
    <source>
        <dbReference type="PROSITE" id="PS50011"/>
    </source>
</evidence>
<keyword evidence="6 15" id="KW-0732">Signal</keyword>
<keyword evidence="7" id="KW-0430">Lectin</keyword>
<dbReference type="InterPro" id="IPR008271">
    <property type="entry name" value="Ser/Thr_kinase_AS"/>
</dbReference>
<evidence type="ECO:0000256" key="6">
    <source>
        <dbReference type="ARBA" id="ARBA00022729"/>
    </source>
</evidence>
<dbReference type="InterPro" id="IPR050528">
    <property type="entry name" value="L-type_Lectin-RKs"/>
</dbReference>
<evidence type="ECO:0000256" key="5">
    <source>
        <dbReference type="ARBA" id="ARBA00022692"/>
    </source>
</evidence>
<keyword evidence="4" id="KW-0808">Transferase</keyword>
<evidence type="ECO:0000256" key="11">
    <source>
        <dbReference type="ARBA" id="ARBA00022989"/>
    </source>
</evidence>
<keyword evidence="9" id="KW-0418">Kinase</keyword>
<name>A0ABP1BG42_9BRYO</name>
<dbReference type="PROSITE" id="PS00108">
    <property type="entry name" value="PROTEIN_KINASE_ST"/>
    <property type="match status" value="1"/>
</dbReference>
<evidence type="ECO:0000256" key="12">
    <source>
        <dbReference type="ARBA" id="ARBA00023136"/>
    </source>
</evidence>
<dbReference type="Pfam" id="PF00069">
    <property type="entry name" value="Pkinase"/>
    <property type="match status" value="1"/>
</dbReference>
<protein>
    <recommendedName>
        <fullName evidence="16">Protein kinase domain-containing protein</fullName>
    </recommendedName>
</protein>
<evidence type="ECO:0000256" key="2">
    <source>
        <dbReference type="ARBA" id="ARBA00008536"/>
    </source>
</evidence>
<keyword evidence="5 14" id="KW-0812">Transmembrane</keyword>
<feature type="transmembrane region" description="Helical" evidence="14">
    <location>
        <begin position="315"/>
        <end position="336"/>
    </location>
</feature>
<keyword evidence="11 14" id="KW-1133">Transmembrane helix</keyword>
<dbReference type="Gene3D" id="3.30.200.20">
    <property type="entry name" value="Phosphorylase Kinase, domain 1"/>
    <property type="match status" value="1"/>
</dbReference>
<feature type="signal peptide" evidence="15">
    <location>
        <begin position="1"/>
        <end position="27"/>
    </location>
</feature>
<gene>
    <name evidence="17" type="ORF">CSSPJE1EN2_LOCUS16811</name>
</gene>